<feature type="compositionally biased region" description="Polar residues" evidence="1">
    <location>
        <begin position="151"/>
        <end position="163"/>
    </location>
</feature>
<dbReference type="HOGENOM" id="CLU_490198_0_0_1"/>
<feature type="region of interest" description="Disordered" evidence="1">
    <location>
        <begin position="15"/>
        <end position="46"/>
    </location>
</feature>
<organism evidence="2 3">
    <name type="scientific">Verruconis gallopava</name>
    <dbReference type="NCBI Taxonomy" id="253628"/>
    <lineage>
        <taxon>Eukaryota</taxon>
        <taxon>Fungi</taxon>
        <taxon>Dikarya</taxon>
        <taxon>Ascomycota</taxon>
        <taxon>Pezizomycotina</taxon>
        <taxon>Dothideomycetes</taxon>
        <taxon>Pleosporomycetidae</taxon>
        <taxon>Venturiales</taxon>
        <taxon>Sympoventuriaceae</taxon>
        <taxon>Verruconis</taxon>
    </lineage>
</organism>
<name>A0A0D1XPY0_9PEZI</name>
<protein>
    <submittedName>
        <fullName evidence="2">Uncharacterized protein</fullName>
    </submittedName>
</protein>
<dbReference type="RefSeq" id="XP_016214485.1">
    <property type="nucleotide sequence ID" value="XM_016357693.1"/>
</dbReference>
<dbReference type="AlphaFoldDB" id="A0A0D1XPY0"/>
<dbReference type="EMBL" id="KN847540">
    <property type="protein sequence ID" value="KIW04616.1"/>
    <property type="molecule type" value="Genomic_DNA"/>
</dbReference>
<feature type="region of interest" description="Disordered" evidence="1">
    <location>
        <begin position="140"/>
        <end position="192"/>
    </location>
</feature>
<dbReference type="Proteomes" id="UP000053259">
    <property type="component" value="Unassembled WGS sequence"/>
</dbReference>
<dbReference type="GeneID" id="27312336"/>
<evidence type="ECO:0000313" key="2">
    <source>
        <dbReference type="EMBL" id="KIW04616.1"/>
    </source>
</evidence>
<sequence>MSDILSRRTGALDRLLAEFDEPPPVPPKDDKSLYLNNRTGEVHGLPPRIVLPRDAWDDQESHVADEYDSNPEDLEIISESEDSAAFEVAQTQLHDNKNSSYENRAPTSMRPTLRATTRMTKSDALPDRRKKVVTFAQDHCLEDPSEEESEGNVSTSRVSSVTPQLAHRFGRSRDGTKRKPAPLNLSRPTSHTGQWKVLRESELWTPIDDEPNTAAIIAMDIAPKICPLPYKPIRSFPLKPRGSMRPAPLRIRKGVRFDSIKSPSHLPLKSPALTKKLVRFDVVKSPAVAKFRTPPTPYSNTQFQVLTPRRKRSVHFEKIKSPASSKFKIPPTPYRLDKFEDSLSIRKRQVRFDAIKSPARSHFTTPPTPYYKASFATSSTKLKPSVRFASLKSPAVSSFRIPPTPYKKTSFNISSSPPDISPVTPRAMHIEVPEIEPDSPIIKSLAFRSISTTMDDSFIQDSLHRFKHPSDGKKFDSPLRTTLHRRNSSLPKEMSENDYLDPNMPLSTKFNESAVGASTLRWLGMLPKTTYRVNQNNITDRNKILGSYFHKTTPLN</sequence>
<dbReference type="InParanoid" id="A0A0D1XPY0"/>
<reference evidence="2 3" key="1">
    <citation type="submission" date="2015-01" db="EMBL/GenBank/DDBJ databases">
        <title>The Genome Sequence of Ochroconis gallopava CBS43764.</title>
        <authorList>
            <consortium name="The Broad Institute Genomics Platform"/>
            <person name="Cuomo C."/>
            <person name="de Hoog S."/>
            <person name="Gorbushina A."/>
            <person name="Stielow B."/>
            <person name="Teixiera M."/>
            <person name="Abouelleil A."/>
            <person name="Chapman S.B."/>
            <person name="Priest M."/>
            <person name="Young S.K."/>
            <person name="Wortman J."/>
            <person name="Nusbaum C."/>
            <person name="Birren B."/>
        </authorList>
    </citation>
    <scope>NUCLEOTIDE SEQUENCE [LARGE SCALE GENOMIC DNA]</scope>
    <source>
        <strain evidence="2 3">CBS 43764</strain>
    </source>
</reference>
<evidence type="ECO:0000313" key="3">
    <source>
        <dbReference type="Proteomes" id="UP000053259"/>
    </source>
</evidence>
<gene>
    <name evidence="2" type="ORF">PV09_04363</name>
</gene>
<dbReference type="VEuPathDB" id="FungiDB:PV09_04363"/>
<proteinExistence type="predicted"/>
<keyword evidence="3" id="KW-1185">Reference proteome</keyword>
<accession>A0A0D1XPY0</accession>
<evidence type="ECO:0000256" key="1">
    <source>
        <dbReference type="SAM" id="MobiDB-lite"/>
    </source>
</evidence>